<dbReference type="EMBL" id="JN185342">
    <property type="protein sequence ID" value="AET41716.1"/>
    <property type="molecule type" value="Genomic_DNA"/>
</dbReference>
<name>G8GV19_HYPAT</name>
<accession>G8GV19</accession>
<proteinExistence type="predicted"/>
<keyword evidence="1" id="KW-0326">Glycosidase</keyword>
<dbReference type="EC" id="3.2.1.14" evidence="1"/>
<sequence>MFWDAITSHLFRYPRHDQHQGCLPQVSRHPVRFCCKGLLQLQRRYQGANWKLGGRYLGLQGSSQGRRHPEHRWYWPDLQRSWRWRWWLQGRCSRQQDCSRHAHIRTIIQPVQPQCHTLQHRFCCPGLYGLRLRWIFQPPHQPLRQPVC</sequence>
<reference evidence="1" key="1">
    <citation type="submission" date="2011-06" db="EMBL/GenBank/DDBJ databases">
        <title>Studies on Endochitinase gene expression in different Trichoderma sps.</title>
        <authorList>
            <person name="Sharma P."/>
            <person name="Gothandapani S."/>
            <person name="Sharma M."/>
            <person name="Deep S."/>
            <person name="Patel A.N."/>
        </authorList>
    </citation>
    <scope>NUCLEOTIDE SEQUENCE</scope>
    <source>
        <strain evidence="1">T1</strain>
    </source>
</reference>
<dbReference type="AlphaFoldDB" id="G8GV19"/>
<protein>
    <submittedName>
        <fullName evidence="1">Endochitinase</fullName>
        <ecNumber evidence="1">3.2.1.14</ecNumber>
    </submittedName>
</protein>
<dbReference type="GO" id="GO:0008843">
    <property type="term" value="F:endochitinase activity"/>
    <property type="evidence" value="ECO:0007669"/>
    <property type="project" value="UniProtKB-EC"/>
</dbReference>
<keyword evidence="1" id="KW-0378">Hydrolase</keyword>
<evidence type="ECO:0000313" key="1">
    <source>
        <dbReference type="EMBL" id="AET41716.1"/>
    </source>
</evidence>
<organism evidence="1">
    <name type="scientific">Hypocrea atroviridis</name>
    <name type="common">Trichoderma atroviride</name>
    <dbReference type="NCBI Taxonomy" id="63577"/>
    <lineage>
        <taxon>Eukaryota</taxon>
        <taxon>Fungi</taxon>
        <taxon>Dikarya</taxon>
        <taxon>Ascomycota</taxon>
        <taxon>Pezizomycotina</taxon>
        <taxon>Sordariomycetes</taxon>
        <taxon>Hypocreomycetidae</taxon>
        <taxon>Hypocreales</taxon>
        <taxon>Hypocreaceae</taxon>
        <taxon>Trichoderma</taxon>
    </lineage>
</organism>
<gene>
    <name evidence="1" type="primary">ech42</name>
</gene>